<organism evidence="1">
    <name type="scientific">Lepeophtheirus salmonis</name>
    <name type="common">Salmon louse</name>
    <name type="synonym">Caligus salmonis</name>
    <dbReference type="NCBI Taxonomy" id="72036"/>
    <lineage>
        <taxon>Eukaryota</taxon>
        <taxon>Metazoa</taxon>
        <taxon>Ecdysozoa</taxon>
        <taxon>Arthropoda</taxon>
        <taxon>Crustacea</taxon>
        <taxon>Multicrustacea</taxon>
        <taxon>Hexanauplia</taxon>
        <taxon>Copepoda</taxon>
        <taxon>Siphonostomatoida</taxon>
        <taxon>Caligidae</taxon>
        <taxon>Lepeophtheirus</taxon>
    </lineage>
</organism>
<accession>A0A0K2VLH6</accession>
<dbReference type="AlphaFoldDB" id="A0A0K2VLH6"/>
<evidence type="ECO:0000313" key="1">
    <source>
        <dbReference type="EMBL" id="CDW51077.1"/>
    </source>
</evidence>
<protein>
    <submittedName>
        <fullName evidence="1">Uncharacterized protein</fullName>
    </submittedName>
</protein>
<reference evidence="1" key="1">
    <citation type="submission" date="2014-05" db="EMBL/GenBank/DDBJ databases">
        <authorList>
            <person name="Chronopoulou M."/>
        </authorList>
    </citation>
    <scope>NUCLEOTIDE SEQUENCE</scope>
    <source>
        <tissue evidence="1">Whole organism</tissue>
    </source>
</reference>
<proteinExistence type="predicted"/>
<name>A0A0K2VLH6_LEPSM</name>
<sequence length="32" mass="3947">MYKIKIKTCKNECQLRRPIEKMLKSTLHTYFT</sequence>
<dbReference type="EMBL" id="HACA01033715">
    <property type="protein sequence ID" value="CDW51077.1"/>
    <property type="molecule type" value="Transcribed_RNA"/>
</dbReference>